<evidence type="ECO:0000256" key="3">
    <source>
        <dbReference type="ARBA" id="ARBA00022448"/>
    </source>
</evidence>
<evidence type="ECO:0000256" key="4">
    <source>
        <dbReference type="ARBA" id="ARBA00022692"/>
    </source>
</evidence>
<reference evidence="10" key="1">
    <citation type="submission" date="2021-11" db="EMBL/GenBank/DDBJ databases">
        <title>Purpureocillium_takamizusanense_genome.</title>
        <authorList>
            <person name="Nguyen N.-H."/>
        </authorList>
    </citation>
    <scope>NUCLEOTIDE SEQUENCE</scope>
    <source>
        <strain evidence="10">PT3</strain>
    </source>
</reference>
<feature type="transmembrane region" description="Helical" evidence="8">
    <location>
        <begin position="311"/>
        <end position="329"/>
    </location>
</feature>
<dbReference type="KEGG" id="ptkz:JDV02_010610"/>
<name>A0A9Q8VGR9_9HYPO</name>
<feature type="transmembrane region" description="Helical" evidence="8">
    <location>
        <begin position="406"/>
        <end position="430"/>
    </location>
</feature>
<dbReference type="Pfam" id="PF00083">
    <property type="entry name" value="Sugar_tr"/>
    <property type="match status" value="1"/>
</dbReference>
<gene>
    <name evidence="10" type="ORF">JDV02_010610</name>
</gene>
<evidence type="ECO:0000256" key="5">
    <source>
        <dbReference type="ARBA" id="ARBA00022989"/>
    </source>
</evidence>
<dbReference type="AlphaFoldDB" id="A0A9Q8VGR9"/>
<keyword evidence="3 7" id="KW-0813">Transport</keyword>
<dbReference type="GO" id="GO:0005351">
    <property type="term" value="F:carbohydrate:proton symporter activity"/>
    <property type="evidence" value="ECO:0007669"/>
    <property type="project" value="TreeGrafter"/>
</dbReference>
<evidence type="ECO:0000256" key="8">
    <source>
        <dbReference type="SAM" id="Phobius"/>
    </source>
</evidence>
<dbReference type="EMBL" id="CP086366">
    <property type="protein sequence ID" value="UNI24891.1"/>
    <property type="molecule type" value="Genomic_DNA"/>
</dbReference>
<dbReference type="Gene3D" id="1.20.1250.20">
    <property type="entry name" value="MFS general substrate transporter like domains"/>
    <property type="match status" value="1"/>
</dbReference>
<dbReference type="NCBIfam" id="TIGR00879">
    <property type="entry name" value="SP"/>
    <property type="match status" value="1"/>
</dbReference>
<feature type="transmembrane region" description="Helical" evidence="8">
    <location>
        <begin position="477"/>
        <end position="495"/>
    </location>
</feature>
<feature type="transmembrane region" description="Helical" evidence="8">
    <location>
        <begin position="28"/>
        <end position="52"/>
    </location>
</feature>
<feature type="transmembrane region" description="Helical" evidence="8">
    <location>
        <begin position="228"/>
        <end position="247"/>
    </location>
</feature>
<dbReference type="InterPro" id="IPR050360">
    <property type="entry name" value="MFS_Sugar_Transporters"/>
</dbReference>
<keyword evidence="5 8" id="KW-1133">Transmembrane helix</keyword>
<feature type="transmembrane region" description="Helical" evidence="8">
    <location>
        <begin position="349"/>
        <end position="368"/>
    </location>
</feature>
<comment type="subcellular location">
    <subcellularLocation>
        <location evidence="1">Membrane</location>
        <topology evidence="1">Multi-pass membrane protein</topology>
    </subcellularLocation>
</comment>
<dbReference type="InterPro" id="IPR036259">
    <property type="entry name" value="MFS_trans_sf"/>
</dbReference>
<keyword evidence="4 8" id="KW-0812">Transmembrane</keyword>
<proteinExistence type="inferred from homology"/>
<dbReference type="FunFam" id="1.20.1250.20:FF:000078">
    <property type="entry name" value="MFS maltose transporter, putative"/>
    <property type="match status" value="1"/>
</dbReference>
<dbReference type="OrthoDB" id="6612291at2759"/>
<evidence type="ECO:0000256" key="2">
    <source>
        <dbReference type="ARBA" id="ARBA00010992"/>
    </source>
</evidence>
<dbReference type="GO" id="GO:0016020">
    <property type="term" value="C:membrane"/>
    <property type="evidence" value="ECO:0007669"/>
    <property type="project" value="UniProtKB-SubCell"/>
</dbReference>
<dbReference type="PANTHER" id="PTHR48022:SF10">
    <property type="entry name" value="MAJOR FACILITATOR SUPERFAMILY (MFS) PROFILE DOMAIN-CONTAINING PROTEIN"/>
    <property type="match status" value="1"/>
</dbReference>
<feature type="transmembrane region" description="Helical" evidence="8">
    <location>
        <begin position="138"/>
        <end position="163"/>
    </location>
</feature>
<dbReference type="GeneID" id="72072553"/>
<evidence type="ECO:0000313" key="10">
    <source>
        <dbReference type="EMBL" id="UNI24891.1"/>
    </source>
</evidence>
<evidence type="ECO:0000256" key="1">
    <source>
        <dbReference type="ARBA" id="ARBA00004141"/>
    </source>
</evidence>
<evidence type="ECO:0000259" key="9">
    <source>
        <dbReference type="PROSITE" id="PS50850"/>
    </source>
</evidence>
<organism evidence="10 11">
    <name type="scientific">Purpureocillium takamizusanense</name>
    <dbReference type="NCBI Taxonomy" id="2060973"/>
    <lineage>
        <taxon>Eukaryota</taxon>
        <taxon>Fungi</taxon>
        <taxon>Dikarya</taxon>
        <taxon>Ascomycota</taxon>
        <taxon>Pezizomycotina</taxon>
        <taxon>Sordariomycetes</taxon>
        <taxon>Hypocreomycetidae</taxon>
        <taxon>Hypocreales</taxon>
        <taxon>Ophiocordycipitaceae</taxon>
        <taxon>Purpureocillium</taxon>
    </lineage>
</organism>
<dbReference type="PROSITE" id="PS50850">
    <property type="entry name" value="MFS"/>
    <property type="match status" value="1"/>
</dbReference>
<dbReference type="PANTHER" id="PTHR48022">
    <property type="entry name" value="PLASTIDIC GLUCOSE TRANSPORTER 4"/>
    <property type="match status" value="1"/>
</dbReference>
<feature type="transmembrane region" description="Helical" evidence="8">
    <location>
        <begin position="442"/>
        <end position="465"/>
    </location>
</feature>
<keyword evidence="11" id="KW-1185">Reference proteome</keyword>
<feature type="transmembrane region" description="Helical" evidence="8">
    <location>
        <begin position="375"/>
        <end position="394"/>
    </location>
</feature>
<comment type="similarity">
    <text evidence="2 7">Belongs to the major facilitator superfamily. Sugar transporter (TC 2.A.1.1) family.</text>
</comment>
<dbReference type="SUPFAM" id="SSF103473">
    <property type="entry name" value="MFS general substrate transporter"/>
    <property type="match status" value="1"/>
</dbReference>
<evidence type="ECO:0000256" key="7">
    <source>
        <dbReference type="RuleBase" id="RU003346"/>
    </source>
</evidence>
<dbReference type="InterPro" id="IPR005829">
    <property type="entry name" value="Sugar_transporter_CS"/>
</dbReference>
<protein>
    <recommendedName>
        <fullName evidence="9">Major facilitator superfamily (MFS) profile domain-containing protein</fullName>
    </recommendedName>
</protein>
<dbReference type="PROSITE" id="PS00216">
    <property type="entry name" value="SUGAR_TRANSPORT_1"/>
    <property type="match status" value="2"/>
</dbReference>
<dbReference type="Proteomes" id="UP000829364">
    <property type="component" value="Chromosome 13"/>
</dbReference>
<feature type="domain" description="Major facilitator superfamily (MFS) profile" evidence="9">
    <location>
        <begin position="31"/>
        <end position="499"/>
    </location>
</feature>
<evidence type="ECO:0000313" key="11">
    <source>
        <dbReference type="Proteomes" id="UP000829364"/>
    </source>
</evidence>
<sequence>MAPPPAESPSNGRTLPFPARIREFTPMVLFMTFYLAVTAWNYGYDVSVFAGVQAMDPFVRRFGSYNAGTRKYAIPSYLVSILNSFPYLGKLLVRMPPSAPPLFPDYSNTLQYIDERTDTKGCWAAAPMAEKIGRKKSVLAVIATSFIGVLLQITATTVAQFTVGRMLCYAMTGICVNVMPAYMAECAPARLRGMVTSQLQMQIVVAQLVASAVNYGTSTIKSDAGWRISVGIQFIMPGLLLVLYPIIVESPRWLLSQDRFEDASASLRRLRKKGVPDDVIQDEVNLLGHLQGNEGKGSWKEVFAGTNRRRTVIAVIVMVGQQITGQAFVSQYSVTFYKQQGYTNNFELGMIQQALGVAASILTALVVDSFGRRRILLIGGTANSAFLFSMGAMGSIAHPSTTEKRLLVASVMIWFYFYLLSWASVPYIVLGEASTRRVVEKTSNLAVSLSVLSAFLVSFTAPYLIGADYANLGGKVGFIYGGLSVVFTALTWFYVPEMKGRSLEDIDSLFEKRVPTRDFRRADVSTVQISLDKLGEKDMATGEERGSS</sequence>
<dbReference type="RefSeq" id="XP_047848372.1">
    <property type="nucleotide sequence ID" value="XM_047992358.1"/>
</dbReference>
<evidence type="ECO:0000256" key="6">
    <source>
        <dbReference type="ARBA" id="ARBA00023136"/>
    </source>
</evidence>
<dbReference type="InterPro" id="IPR003663">
    <property type="entry name" value="Sugar/inositol_transpt"/>
</dbReference>
<dbReference type="InterPro" id="IPR020846">
    <property type="entry name" value="MFS_dom"/>
</dbReference>
<dbReference type="InterPro" id="IPR005828">
    <property type="entry name" value="MFS_sugar_transport-like"/>
</dbReference>
<accession>A0A9Q8VGR9</accession>
<keyword evidence="6 8" id="KW-0472">Membrane</keyword>